<evidence type="ECO:0000313" key="1">
    <source>
        <dbReference type="EMBL" id="MPM66037.1"/>
    </source>
</evidence>
<reference evidence="1" key="1">
    <citation type="submission" date="2019-08" db="EMBL/GenBank/DDBJ databases">
        <authorList>
            <person name="Kucharzyk K."/>
            <person name="Murdoch R.W."/>
            <person name="Higgins S."/>
            <person name="Loffler F."/>
        </authorList>
    </citation>
    <scope>NUCLEOTIDE SEQUENCE</scope>
</reference>
<dbReference type="AlphaFoldDB" id="A0A645BL61"/>
<gene>
    <name evidence="1" type="ORF">SDC9_112941</name>
</gene>
<name>A0A645BL61_9ZZZZ</name>
<sequence length="116" mass="12169">MAFSILARSLAEVLLEAHMPMNALPCVTFTPCSASVGICGANLERFSEIRPSGTIFLLSSESTSLGDMMATGTCPPISMVLTSLAPLNGTTESLVPTSLDISRPRNSVMLPAPEEP</sequence>
<protein>
    <submittedName>
        <fullName evidence="1">Uncharacterized protein</fullName>
    </submittedName>
</protein>
<organism evidence="1">
    <name type="scientific">bioreactor metagenome</name>
    <dbReference type="NCBI Taxonomy" id="1076179"/>
    <lineage>
        <taxon>unclassified sequences</taxon>
        <taxon>metagenomes</taxon>
        <taxon>ecological metagenomes</taxon>
    </lineage>
</organism>
<dbReference type="EMBL" id="VSSQ01020852">
    <property type="protein sequence ID" value="MPM66037.1"/>
    <property type="molecule type" value="Genomic_DNA"/>
</dbReference>
<proteinExistence type="predicted"/>
<accession>A0A645BL61</accession>
<comment type="caution">
    <text evidence="1">The sequence shown here is derived from an EMBL/GenBank/DDBJ whole genome shotgun (WGS) entry which is preliminary data.</text>
</comment>